<dbReference type="InterPro" id="IPR043168">
    <property type="entry name" value="DegV_C"/>
</dbReference>
<dbReference type="AlphaFoldDB" id="A0A017RVV9"/>
<protein>
    <submittedName>
        <fullName evidence="2">Fatty acid-binding protein DegV</fullName>
    </submittedName>
</protein>
<name>A0A017RVV9_9CLOT</name>
<evidence type="ECO:0000313" key="2">
    <source>
        <dbReference type="EMBL" id="EYE88913.1"/>
    </source>
</evidence>
<dbReference type="Pfam" id="PF02645">
    <property type="entry name" value="DegV"/>
    <property type="match status" value="1"/>
</dbReference>
<sequence>MKMKVVADSSCDLNESLKKELNITRVPLRLYVDDEEFIDDDNLDVSDLMAKVRKSSKVARSACPSPKDFMNAYMGDESVFVVTMTSRLSGTYNSAVMAKEIFCEEVKNKFIHIFDTKGASIKETLVSIKISELIKQNYDEMKIVEKVNEYMNEMKFYFNLGSVDTLVKNGRISKLKGMIASVLNIKPILTGDEEGEIQLVENVRSEKKAFRRMIELIGESGSKFEDKILGIAHCNAKELAEKFKDEAMKLYNFKDVIIVPTGGLSSIYTNEGGILIAF</sequence>
<gene>
    <name evidence="2" type="ORF">Q428_05240</name>
</gene>
<dbReference type="InterPro" id="IPR050270">
    <property type="entry name" value="DegV_domain_contain"/>
</dbReference>
<dbReference type="SUPFAM" id="SSF82549">
    <property type="entry name" value="DAK1/DegV-like"/>
    <property type="match status" value="1"/>
</dbReference>
<dbReference type="EMBL" id="AZQP01000011">
    <property type="protein sequence ID" value="EYE88913.1"/>
    <property type="molecule type" value="Genomic_DNA"/>
</dbReference>
<comment type="caution">
    <text evidence="2">The sequence shown here is derived from an EMBL/GenBank/DDBJ whole genome shotgun (WGS) entry which is preliminary data.</text>
</comment>
<dbReference type="Gene3D" id="3.40.50.10440">
    <property type="entry name" value="Dihydroxyacetone kinase, domain 1"/>
    <property type="match status" value="1"/>
</dbReference>
<reference evidence="2 3" key="1">
    <citation type="journal article" date="2014" name="Genome Announc.">
        <title>Draft Genome Sequence of Fervidicella metallireducens Strain AeBT, an Iron-Reducing Thermoanaerobe from the Great Artesian Basin.</title>
        <authorList>
            <person name="Patel B.K."/>
        </authorList>
    </citation>
    <scope>NUCLEOTIDE SEQUENCE [LARGE SCALE GENOMIC DNA]</scope>
    <source>
        <strain evidence="2 3">AeB</strain>
    </source>
</reference>
<dbReference type="GO" id="GO:0008289">
    <property type="term" value="F:lipid binding"/>
    <property type="evidence" value="ECO:0007669"/>
    <property type="project" value="UniProtKB-KW"/>
</dbReference>
<keyword evidence="1" id="KW-0446">Lipid-binding</keyword>
<dbReference type="STRING" id="1403537.Q428_05240"/>
<dbReference type="OrthoDB" id="2138472at2"/>
<proteinExistence type="predicted"/>
<dbReference type="NCBIfam" id="TIGR00762">
    <property type="entry name" value="DegV"/>
    <property type="match status" value="1"/>
</dbReference>
<accession>A0A017RVV9</accession>
<dbReference type="InterPro" id="IPR003797">
    <property type="entry name" value="DegV"/>
</dbReference>
<dbReference type="PROSITE" id="PS51482">
    <property type="entry name" value="DEGV"/>
    <property type="match status" value="1"/>
</dbReference>
<evidence type="ECO:0000256" key="1">
    <source>
        <dbReference type="ARBA" id="ARBA00023121"/>
    </source>
</evidence>
<dbReference type="PANTHER" id="PTHR33434">
    <property type="entry name" value="DEGV DOMAIN-CONTAINING PROTEIN DR_1986-RELATED"/>
    <property type="match status" value="1"/>
</dbReference>
<dbReference type="PANTHER" id="PTHR33434:SF2">
    <property type="entry name" value="FATTY ACID-BINDING PROTEIN TM_1468"/>
    <property type="match status" value="1"/>
</dbReference>
<keyword evidence="3" id="KW-1185">Reference proteome</keyword>
<organism evidence="2 3">
    <name type="scientific">Fervidicella metallireducens AeB</name>
    <dbReference type="NCBI Taxonomy" id="1403537"/>
    <lineage>
        <taxon>Bacteria</taxon>
        <taxon>Bacillati</taxon>
        <taxon>Bacillota</taxon>
        <taxon>Clostridia</taxon>
        <taxon>Eubacteriales</taxon>
        <taxon>Clostridiaceae</taxon>
        <taxon>Fervidicella</taxon>
    </lineage>
</organism>
<evidence type="ECO:0000313" key="3">
    <source>
        <dbReference type="Proteomes" id="UP000019681"/>
    </source>
</evidence>
<dbReference type="RefSeq" id="WP_035378783.1">
    <property type="nucleotide sequence ID" value="NZ_AZQP01000011.1"/>
</dbReference>
<dbReference type="Proteomes" id="UP000019681">
    <property type="component" value="Unassembled WGS sequence"/>
</dbReference>
<dbReference type="Gene3D" id="2.20.28.50">
    <property type="entry name" value="degv family protein"/>
    <property type="match status" value="1"/>
</dbReference>
<dbReference type="Gene3D" id="3.30.1180.10">
    <property type="match status" value="1"/>
</dbReference>